<organism evidence="7 8">
    <name type="scientific">Thermophagus xiamenensis</name>
    <dbReference type="NCBI Taxonomy" id="385682"/>
    <lineage>
        <taxon>Bacteria</taxon>
        <taxon>Pseudomonadati</taxon>
        <taxon>Bacteroidota</taxon>
        <taxon>Bacteroidia</taxon>
        <taxon>Marinilabiliales</taxon>
        <taxon>Marinilabiliaceae</taxon>
        <taxon>Thermophagus</taxon>
    </lineage>
</organism>
<dbReference type="eggNOG" id="COG0244">
    <property type="taxonomic scope" value="Bacteria"/>
</dbReference>
<dbReference type="InterPro" id="IPR001790">
    <property type="entry name" value="Ribosomal_uL10"/>
</dbReference>
<proteinExistence type="inferred from homology"/>
<accession>A0A1I1V9B4</accession>
<gene>
    <name evidence="6" type="primary">rplJ</name>
    <name evidence="7" type="ORF">SAMN05444380_1024</name>
</gene>
<dbReference type="PANTHER" id="PTHR11560">
    <property type="entry name" value="39S RIBOSOMAL PROTEIN L10, MITOCHONDRIAL"/>
    <property type="match status" value="1"/>
</dbReference>
<keyword evidence="8" id="KW-1185">Reference proteome</keyword>
<evidence type="ECO:0000256" key="2">
    <source>
        <dbReference type="ARBA" id="ARBA00008889"/>
    </source>
</evidence>
<evidence type="ECO:0000313" key="8">
    <source>
        <dbReference type="Proteomes" id="UP000181976"/>
    </source>
</evidence>
<dbReference type="GO" id="GO:0005840">
    <property type="term" value="C:ribosome"/>
    <property type="evidence" value="ECO:0007669"/>
    <property type="project" value="UniProtKB-KW"/>
</dbReference>
<dbReference type="NCBIfam" id="NF000955">
    <property type="entry name" value="PRK00099.1-1"/>
    <property type="match status" value="1"/>
</dbReference>
<evidence type="ECO:0000256" key="6">
    <source>
        <dbReference type="HAMAP-Rule" id="MF_00362"/>
    </source>
</evidence>
<dbReference type="RefSeq" id="WP_010528817.1">
    <property type="nucleotide sequence ID" value="NZ_AFSL01000100.1"/>
</dbReference>
<keyword evidence="6" id="KW-0699">rRNA-binding</keyword>
<keyword evidence="4 6" id="KW-0687">Ribonucleoprotein</keyword>
<comment type="subunit">
    <text evidence="6">Part of the ribosomal stalk of the 50S ribosomal subunit. The N-terminus interacts with L11 and the large rRNA to form the base of the stalk. The C-terminus forms an elongated spine to which L12 dimers bind in a sequential fashion forming a multimeric L10(L12)X complex.</text>
</comment>
<name>A0A1I1V9B4_9BACT</name>
<dbReference type="CDD" id="cd05797">
    <property type="entry name" value="Ribosomal_L10"/>
    <property type="match status" value="1"/>
</dbReference>
<dbReference type="InterPro" id="IPR022973">
    <property type="entry name" value="Ribosomal_uL10_bac"/>
</dbReference>
<dbReference type="InParanoid" id="A0A1I1V9B4"/>
<dbReference type="GO" id="GO:0006412">
    <property type="term" value="P:translation"/>
    <property type="evidence" value="ECO:0007669"/>
    <property type="project" value="UniProtKB-UniRule"/>
</dbReference>
<dbReference type="GO" id="GO:0070180">
    <property type="term" value="F:large ribosomal subunit rRNA binding"/>
    <property type="evidence" value="ECO:0007669"/>
    <property type="project" value="UniProtKB-UniRule"/>
</dbReference>
<evidence type="ECO:0000313" key="7">
    <source>
        <dbReference type="EMBL" id="SFD77000.1"/>
    </source>
</evidence>
<dbReference type="EMBL" id="FONA01000002">
    <property type="protein sequence ID" value="SFD77000.1"/>
    <property type="molecule type" value="Genomic_DNA"/>
</dbReference>
<dbReference type="OrthoDB" id="1523686at2"/>
<dbReference type="GO" id="GO:1990904">
    <property type="term" value="C:ribonucleoprotein complex"/>
    <property type="evidence" value="ECO:0007669"/>
    <property type="project" value="UniProtKB-KW"/>
</dbReference>
<evidence type="ECO:0000256" key="3">
    <source>
        <dbReference type="ARBA" id="ARBA00022980"/>
    </source>
</evidence>
<comment type="function">
    <text evidence="1 6">Forms part of the ribosomal stalk, playing a central role in the interaction of the ribosome with GTP-bound translation factors.</text>
</comment>
<dbReference type="Gene3D" id="3.30.70.1730">
    <property type="match status" value="1"/>
</dbReference>
<dbReference type="Proteomes" id="UP000181976">
    <property type="component" value="Unassembled WGS sequence"/>
</dbReference>
<keyword evidence="6" id="KW-0694">RNA-binding</keyword>
<dbReference type="FunCoup" id="A0A1I1V9B4">
    <property type="interactions" value="518"/>
</dbReference>
<dbReference type="SUPFAM" id="SSF160369">
    <property type="entry name" value="Ribosomal protein L10-like"/>
    <property type="match status" value="1"/>
</dbReference>
<dbReference type="STRING" id="385682.SAMN05444380_1024"/>
<reference evidence="7 8" key="1">
    <citation type="submission" date="2016-10" db="EMBL/GenBank/DDBJ databases">
        <authorList>
            <person name="de Groot N.N."/>
        </authorList>
    </citation>
    <scope>NUCLEOTIDE SEQUENCE [LARGE SCALE GENOMIC DNA]</scope>
    <source>
        <strain evidence="7 8">DSM 19012</strain>
    </source>
</reference>
<evidence type="ECO:0000256" key="1">
    <source>
        <dbReference type="ARBA" id="ARBA00002633"/>
    </source>
</evidence>
<keyword evidence="3 6" id="KW-0689">Ribosomal protein</keyword>
<comment type="similarity">
    <text evidence="2 6">Belongs to the universal ribosomal protein uL10 family.</text>
</comment>
<protein>
    <recommendedName>
        <fullName evidence="5 6">Large ribosomal subunit protein uL10</fullName>
    </recommendedName>
</protein>
<dbReference type="InterPro" id="IPR043141">
    <property type="entry name" value="Ribosomal_uL10-like_sf"/>
</dbReference>
<evidence type="ECO:0000256" key="4">
    <source>
        <dbReference type="ARBA" id="ARBA00023274"/>
    </source>
</evidence>
<dbReference type="InterPro" id="IPR047865">
    <property type="entry name" value="Ribosomal_uL10_bac_type"/>
</dbReference>
<dbReference type="HAMAP" id="MF_00362">
    <property type="entry name" value="Ribosomal_uL10"/>
    <property type="match status" value="1"/>
</dbReference>
<dbReference type="AlphaFoldDB" id="A0A1I1V9B4"/>
<sequence length="172" mass="19168">MKKTDKSALIKELSDKINEYNHFYVTDTLGLDASQTSELRRECFKRDIKMVMVKNTLFKRALEQSDKKVEGMDEAFKGTSVVLFSNTGNAPAKLIKDFQQKAELPVLKGAFVEESVYLGSEQLEVLTKIKSKEELLGEIIGLLQSPAKNVISALQSGGTKIHGILQTLSEKE</sequence>
<evidence type="ECO:0000256" key="5">
    <source>
        <dbReference type="ARBA" id="ARBA00035202"/>
    </source>
</evidence>
<dbReference type="Pfam" id="PF00466">
    <property type="entry name" value="Ribosomal_L10"/>
    <property type="match status" value="1"/>
</dbReference>